<sequence length="169" mass="17236">MGAATMDEHVLFMNVDGPGAGRHALDALRQAHEDGDIRLREATVISRDADGNLEFPDSEDHTGTARGFAVGGLVGGLVGILGGPLGIMIGFGAGGLIGGAHDAREATAANAAVEMLAAEVPPGSTVLIAEVAEDRPELVDDALEPYGDAVERYPAEGVRQAVEAAIGEK</sequence>
<dbReference type="KEGG" id="salj:SMD11_4037"/>
<dbReference type="EMBL" id="CP021744">
    <property type="protein sequence ID" value="ARZ69650.1"/>
    <property type="molecule type" value="Genomic_DNA"/>
</dbReference>
<name>A0A1Z2L5T7_9ACTN</name>
<evidence type="ECO:0008006" key="3">
    <source>
        <dbReference type="Google" id="ProtNLM"/>
    </source>
</evidence>
<accession>A0A1Z2L5T7</accession>
<evidence type="ECO:0000313" key="2">
    <source>
        <dbReference type="Proteomes" id="UP000195755"/>
    </source>
</evidence>
<dbReference type="AlphaFoldDB" id="A0A1Z2L5T7"/>
<protein>
    <recommendedName>
        <fullName evidence="3">DUF1269 domain-containing protein</fullName>
    </recommendedName>
</protein>
<gene>
    <name evidence="1" type="ORF">SMD11_4037</name>
</gene>
<organism evidence="1 2">
    <name type="scientific">Streptomyces albireticuli</name>
    <dbReference type="NCBI Taxonomy" id="1940"/>
    <lineage>
        <taxon>Bacteria</taxon>
        <taxon>Bacillati</taxon>
        <taxon>Actinomycetota</taxon>
        <taxon>Actinomycetes</taxon>
        <taxon>Kitasatosporales</taxon>
        <taxon>Streptomycetaceae</taxon>
        <taxon>Streptomyces</taxon>
    </lineage>
</organism>
<reference evidence="1 2" key="1">
    <citation type="submission" date="2017-06" db="EMBL/GenBank/DDBJ databases">
        <title>Streptomyces albireticuli Genome sequencing and assembly.</title>
        <authorList>
            <person name="Wang Y."/>
            <person name="Du B."/>
            <person name="Ding Y."/>
            <person name="Liu H."/>
            <person name="Hou Q."/>
            <person name="Liu K."/>
            <person name="Yao L."/>
            <person name="Wang C."/>
        </authorList>
    </citation>
    <scope>NUCLEOTIDE SEQUENCE [LARGE SCALE GENOMIC DNA]</scope>
    <source>
        <strain evidence="1 2">MDJK11</strain>
    </source>
</reference>
<evidence type="ECO:0000313" key="1">
    <source>
        <dbReference type="EMBL" id="ARZ69650.1"/>
    </source>
</evidence>
<proteinExistence type="predicted"/>
<dbReference type="Proteomes" id="UP000195755">
    <property type="component" value="Chromosome"/>
</dbReference>